<dbReference type="EMBL" id="WNDS01000002">
    <property type="protein sequence ID" value="KAF1016206.1"/>
    <property type="molecule type" value="Genomic_DNA"/>
</dbReference>
<dbReference type="AlphaFoldDB" id="A0A7V8FI55"/>
<reference evidence="2" key="1">
    <citation type="journal article" date="2020" name="MBio">
        <title>Horizontal gene transfer to a defensive symbiont with a reduced genome amongst a multipartite beetle microbiome.</title>
        <authorList>
            <person name="Waterworth S.C."/>
            <person name="Florez L.V."/>
            <person name="Rees E.R."/>
            <person name="Hertweck C."/>
            <person name="Kaltenpoth M."/>
            <person name="Kwan J.C."/>
        </authorList>
    </citation>
    <scope>NUCLEOTIDE SEQUENCE [LARGE SCALE GENOMIC DNA]</scope>
</reference>
<organism evidence="1 2">
    <name type="scientific">Stenotrophomonas maltophilia</name>
    <name type="common">Pseudomonas maltophilia</name>
    <name type="synonym">Xanthomonas maltophilia</name>
    <dbReference type="NCBI Taxonomy" id="40324"/>
    <lineage>
        <taxon>Bacteria</taxon>
        <taxon>Pseudomonadati</taxon>
        <taxon>Pseudomonadota</taxon>
        <taxon>Gammaproteobacteria</taxon>
        <taxon>Lysobacterales</taxon>
        <taxon>Lysobacteraceae</taxon>
        <taxon>Stenotrophomonas</taxon>
        <taxon>Stenotrophomonas maltophilia group</taxon>
    </lineage>
</organism>
<dbReference type="Proteomes" id="UP000487117">
    <property type="component" value="Unassembled WGS sequence"/>
</dbReference>
<sequence>MNATAKAMIAVRQLWYLAGCLLVLKGAGHA</sequence>
<accession>A0A7V8FI55</accession>
<evidence type="ECO:0000313" key="1">
    <source>
        <dbReference type="EMBL" id="KAF1016206.1"/>
    </source>
</evidence>
<name>A0A7V8FI55_STEMA</name>
<protein>
    <submittedName>
        <fullName evidence="1">Uncharacterized protein</fullName>
    </submittedName>
</protein>
<proteinExistence type="predicted"/>
<comment type="caution">
    <text evidence="1">The sequence shown here is derived from an EMBL/GenBank/DDBJ whole genome shotgun (WGS) entry which is preliminary data.</text>
</comment>
<gene>
    <name evidence="1" type="ORF">GAK31_01695</name>
</gene>
<evidence type="ECO:0000313" key="2">
    <source>
        <dbReference type="Proteomes" id="UP000487117"/>
    </source>
</evidence>